<evidence type="ECO:0000313" key="2">
    <source>
        <dbReference type="EMBL" id="KAG2661592.1"/>
    </source>
</evidence>
<feature type="compositionally biased region" description="Polar residues" evidence="1">
    <location>
        <begin position="17"/>
        <end position="31"/>
    </location>
</feature>
<comment type="caution">
    <text evidence="2">The sequence shown here is derived from an EMBL/GenBank/DDBJ whole genome shotgun (WGS) entry which is preliminary data.</text>
</comment>
<name>A0A8T0XJC3_PANVG</name>
<protein>
    <submittedName>
        <fullName evidence="2">Uncharacterized protein</fullName>
    </submittedName>
</protein>
<keyword evidence="3" id="KW-1185">Reference proteome</keyword>
<dbReference type="AlphaFoldDB" id="A0A8T0XJC3"/>
<feature type="compositionally biased region" description="Polar residues" evidence="1">
    <location>
        <begin position="41"/>
        <end position="50"/>
    </location>
</feature>
<gene>
    <name evidence="2" type="ORF">PVAP13_1KG208378</name>
</gene>
<organism evidence="2 3">
    <name type="scientific">Panicum virgatum</name>
    <name type="common">Blackwell switchgrass</name>
    <dbReference type="NCBI Taxonomy" id="38727"/>
    <lineage>
        <taxon>Eukaryota</taxon>
        <taxon>Viridiplantae</taxon>
        <taxon>Streptophyta</taxon>
        <taxon>Embryophyta</taxon>
        <taxon>Tracheophyta</taxon>
        <taxon>Spermatophyta</taxon>
        <taxon>Magnoliopsida</taxon>
        <taxon>Liliopsida</taxon>
        <taxon>Poales</taxon>
        <taxon>Poaceae</taxon>
        <taxon>PACMAD clade</taxon>
        <taxon>Panicoideae</taxon>
        <taxon>Panicodae</taxon>
        <taxon>Paniceae</taxon>
        <taxon>Panicinae</taxon>
        <taxon>Panicum</taxon>
        <taxon>Panicum sect. Hiantes</taxon>
    </lineage>
</organism>
<evidence type="ECO:0000313" key="3">
    <source>
        <dbReference type="Proteomes" id="UP000823388"/>
    </source>
</evidence>
<accession>A0A8T0XJC3</accession>
<feature type="region of interest" description="Disordered" evidence="1">
    <location>
        <begin position="1"/>
        <end position="177"/>
    </location>
</feature>
<sequence>MTRHSLSYTKKSGARTWPSSMPLSTKSSATANHEADGRKMQPQSSLTTRQPIPLQRKTIPPLSQRKRKQISSLHHRRWELQRRTLPGHRIRRREDKSKGRHTSRADRKARRRQQQPGVTKASHRRRREHLPRRGRRPSPCQSLFAAGAAPQPPLPAPQAPPSTMMASTLTTLDLHTT</sequence>
<feature type="compositionally biased region" description="Polar residues" evidence="1">
    <location>
        <begin position="164"/>
        <end position="177"/>
    </location>
</feature>
<feature type="compositionally biased region" description="Pro residues" evidence="1">
    <location>
        <begin position="150"/>
        <end position="160"/>
    </location>
</feature>
<proteinExistence type="predicted"/>
<feature type="compositionally biased region" description="Polar residues" evidence="1">
    <location>
        <begin position="1"/>
        <end position="10"/>
    </location>
</feature>
<dbReference type="Proteomes" id="UP000823388">
    <property type="component" value="Chromosome 1K"/>
</dbReference>
<evidence type="ECO:0000256" key="1">
    <source>
        <dbReference type="SAM" id="MobiDB-lite"/>
    </source>
</evidence>
<feature type="compositionally biased region" description="Basic residues" evidence="1">
    <location>
        <begin position="121"/>
        <end position="136"/>
    </location>
</feature>
<dbReference type="EMBL" id="CM029037">
    <property type="protein sequence ID" value="KAG2661592.1"/>
    <property type="molecule type" value="Genomic_DNA"/>
</dbReference>
<feature type="compositionally biased region" description="Basic residues" evidence="1">
    <location>
        <begin position="98"/>
        <end position="113"/>
    </location>
</feature>
<reference evidence="2" key="1">
    <citation type="submission" date="2020-05" db="EMBL/GenBank/DDBJ databases">
        <title>WGS assembly of Panicum virgatum.</title>
        <authorList>
            <person name="Lovell J.T."/>
            <person name="Jenkins J."/>
            <person name="Shu S."/>
            <person name="Juenger T.E."/>
            <person name="Schmutz J."/>
        </authorList>
    </citation>
    <scope>NUCLEOTIDE SEQUENCE</scope>
    <source>
        <strain evidence="2">AP13</strain>
    </source>
</reference>
<feature type="compositionally biased region" description="Basic residues" evidence="1">
    <location>
        <begin position="64"/>
        <end position="77"/>
    </location>
</feature>